<gene>
    <name evidence="3" type="ORF">DTER00134_LOCUS11085</name>
</gene>
<feature type="compositionally biased region" description="Low complexity" evidence="1">
    <location>
        <begin position="571"/>
        <end position="580"/>
    </location>
</feature>
<feature type="region of interest" description="Disordered" evidence="1">
    <location>
        <begin position="160"/>
        <end position="269"/>
    </location>
</feature>
<feature type="region of interest" description="Disordered" evidence="1">
    <location>
        <begin position="631"/>
        <end position="651"/>
    </location>
</feature>
<evidence type="ECO:0000259" key="2">
    <source>
        <dbReference type="Pfam" id="PF02373"/>
    </source>
</evidence>
<dbReference type="AlphaFoldDB" id="A0A7S3VMN3"/>
<organism evidence="3">
    <name type="scientific">Dunaliella tertiolecta</name>
    <name type="common">Green alga</name>
    <dbReference type="NCBI Taxonomy" id="3047"/>
    <lineage>
        <taxon>Eukaryota</taxon>
        <taxon>Viridiplantae</taxon>
        <taxon>Chlorophyta</taxon>
        <taxon>core chlorophytes</taxon>
        <taxon>Chlorophyceae</taxon>
        <taxon>CS clade</taxon>
        <taxon>Chlamydomonadales</taxon>
        <taxon>Dunaliellaceae</taxon>
        <taxon>Dunaliella</taxon>
    </lineage>
</organism>
<evidence type="ECO:0000256" key="1">
    <source>
        <dbReference type="SAM" id="MobiDB-lite"/>
    </source>
</evidence>
<sequence length="960" mass="106388">MTGGKAKRPPVWTDTVEELNWPSGLPHDLASQGFIASQAFSSPGAAGAKSRKSSCSSSKRTRRAWQDKPRSFQSLYTEYQDRVEACWEESAAIRACKAQADALYTAMVETPIQDARLSVAGEQARIMARALAMKDVLVQQDPTVADMLGLVEVPAEEVQGPWNQGHTTTHSTTHVPPPASPAAAAPAAGAEGTAQAGAAAVQPSCSGDGCRAPSPPAAANTRSSTGRLGSTSPSKSCSPQQQEQQQQQQQRPRQRVYIQRSSNEDDPDANTEECLLSVCLLLAALYEQTPFGDTELRRRLFDDFTQLKRHFRNDDLPVLHGRTGSIKELFDSIKDLDKHSGLQNLLGIVFEDWKVNKRVDSFILAEQIIVQVTSLTPQGPIGKFACKMRTFSALSLLHQQLLKELYLGMFAHKNPPRGQHEMMTVKDPLDFVDFVEAMARNMPYQRMTRPGGGHVYYAWMYAPEANATTETWEEIFGEKESAVPALHDGVKMPQGLQVHHLDEDGDYSLDLEAITRHDMREEGLSQTPVAFPWADDLLGEFLRRIRRERQKLQPCPKQEPQDPCPKQEAWQSQPSQAAQPVLKQEQQQPCDGAQLQGTQYHEVAAASTKGGWYSTSYSSCVKEEIKQETDQGCGCRGSGGSSSSSLQGQGTVGACEGIQSKSFSQHGCHHFGKGAGPAPPSLEAQGNGNGYNSRPPPIANAEKTGRLVLPLGIFLVGIICSGAHTNTQIHVEDLLLMSININMFGSPKVWWWVPQESVQEFKNYAESMTEGGRKELYTKSISPFLQDREENPPQPTLPLDRLRAMGVRRTIQMPGMGVLTMPGYAFHFTVSQGLNLAESCNMFLEVMGWTFEKLWKARPLEQYPNEVDDMARYMRDTGVLSRLGIPDVPPDNPKRVHRSLKQHNLGSGKVVNSDGTKLQRYVTPDLVKYVSLPSKEKQEEEYKRLIRQRQEQQQPIIVII</sequence>
<feature type="region of interest" description="Disordered" evidence="1">
    <location>
        <begin position="669"/>
        <end position="698"/>
    </location>
</feature>
<feature type="domain" description="JmjC" evidence="2">
    <location>
        <begin position="723"/>
        <end position="841"/>
    </location>
</feature>
<feature type="region of interest" description="Disordered" evidence="1">
    <location>
        <begin position="41"/>
        <end position="62"/>
    </location>
</feature>
<dbReference type="EMBL" id="HBIP01018736">
    <property type="protein sequence ID" value="CAE0496012.1"/>
    <property type="molecule type" value="Transcribed_RNA"/>
</dbReference>
<dbReference type="Gene3D" id="2.60.120.650">
    <property type="entry name" value="Cupin"/>
    <property type="match status" value="1"/>
</dbReference>
<feature type="region of interest" description="Disordered" evidence="1">
    <location>
        <begin position="551"/>
        <end position="592"/>
    </location>
</feature>
<name>A0A7S3VMN3_DUNTE</name>
<dbReference type="Pfam" id="PF02373">
    <property type="entry name" value="JmjC"/>
    <property type="match status" value="1"/>
</dbReference>
<feature type="compositionally biased region" description="Low complexity" evidence="1">
    <location>
        <begin position="221"/>
        <end position="251"/>
    </location>
</feature>
<accession>A0A7S3VMN3</accession>
<feature type="compositionally biased region" description="Low complexity" evidence="1">
    <location>
        <begin position="41"/>
        <end position="58"/>
    </location>
</feature>
<reference evidence="3" key="1">
    <citation type="submission" date="2021-01" db="EMBL/GenBank/DDBJ databases">
        <authorList>
            <person name="Corre E."/>
            <person name="Pelletier E."/>
            <person name="Niang G."/>
            <person name="Scheremetjew M."/>
            <person name="Finn R."/>
            <person name="Kale V."/>
            <person name="Holt S."/>
            <person name="Cochrane G."/>
            <person name="Meng A."/>
            <person name="Brown T."/>
            <person name="Cohen L."/>
        </authorList>
    </citation>
    <scope>NUCLEOTIDE SEQUENCE</scope>
    <source>
        <strain evidence="3">CCMP1320</strain>
    </source>
</reference>
<dbReference type="InterPro" id="IPR003347">
    <property type="entry name" value="JmjC_dom"/>
</dbReference>
<protein>
    <recommendedName>
        <fullName evidence="2">JmjC domain-containing protein</fullName>
    </recommendedName>
</protein>
<proteinExistence type="predicted"/>
<feature type="compositionally biased region" description="Low complexity" evidence="1">
    <location>
        <begin position="164"/>
        <end position="174"/>
    </location>
</feature>
<evidence type="ECO:0000313" key="3">
    <source>
        <dbReference type="EMBL" id="CAE0496012.1"/>
    </source>
</evidence>
<feature type="compositionally biased region" description="Low complexity" evidence="1">
    <location>
        <begin position="181"/>
        <end position="204"/>
    </location>
</feature>